<dbReference type="GO" id="GO:0019557">
    <property type="term" value="P:L-histidine catabolic process to glutamate and formate"/>
    <property type="evidence" value="ECO:0007669"/>
    <property type="project" value="UniProtKB-UniPathway"/>
</dbReference>
<dbReference type="Gene3D" id="3.40.1770.10">
    <property type="entry name" value="Urocanase superfamily"/>
    <property type="match status" value="1"/>
</dbReference>
<feature type="domain" description="Urocanase Rossmann-like" evidence="10">
    <location>
        <begin position="217"/>
        <end position="433"/>
    </location>
</feature>
<dbReference type="InterPro" id="IPR035401">
    <property type="entry name" value="Urocanase_C"/>
</dbReference>
<keyword evidence="7" id="KW-0456">Lyase</keyword>
<name>A0A507EY40_9FUNG</name>
<dbReference type="OrthoDB" id="2100502at2759"/>
<evidence type="ECO:0000256" key="6">
    <source>
        <dbReference type="ARBA" id="ARBA00023027"/>
    </source>
</evidence>
<dbReference type="NCBIfam" id="NF003820">
    <property type="entry name" value="PRK05414.1"/>
    <property type="match status" value="1"/>
</dbReference>
<dbReference type="InterPro" id="IPR036190">
    <property type="entry name" value="Urocanase_sf"/>
</dbReference>
<dbReference type="FunFam" id="3.40.50.10730:FF:000002">
    <property type="entry name" value="Urocanate hydratase 1"/>
    <property type="match status" value="1"/>
</dbReference>
<feature type="domain" description="Urocanase N-terminal" evidence="11">
    <location>
        <begin position="88"/>
        <end position="214"/>
    </location>
</feature>
<dbReference type="Proteomes" id="UP000320333">
    <property type="component" value="Unassembled WGS sequence"/>
</dbReference>
<dbReference type="GO" id="GO:0019556">
    <property type="term" value="P:L-histidine catabolic process to glutamate and formamide"/>
    <property type="evidence" value="ECO:0007669"/>
    <property type="project" value="UniProtKB-UniPathway"/>
</dbReference>
<dbReference type="InterPro" id="IPR035085">
    <property type="entry name" value="Urocanase_Rossmann-like"/>
</dbReference>
<dbReference type="InterPro" id="IPR055351">
    <property type="entry name" value="Urocanase"/>
</dbReference>
<gene>
    <name evidence="13" type="ORF">CcCBS67573_g07000</name>
</gene>
<dbReference type="EC" id="4.2.1.49" evidence="4"/>
<dbReference type="STRING" id="246404.A0A507EY40"/>
<dbReference type="AlphaFoldDB" id="A0A507EY40"/>
<organism evidence="13 14">
    <name type="scientific">Chytriomyces confervae</name>
    <dbReference type="NCBI Taxonomy" id="246404"/>
    <lineage>
        <taxon>Eukaryota</taxon>
        <taxon>Fungi</taxon>
        <taxon>Fungi incertae sedis</taxon>
        <taxon>Chytridiomycota</taxon>
        <taxon>Chytridiomycota incertae sedis</taxon>
        <taxon>Chytridiomycetes</taxon>
        <taxon>Chytridiales</taxon>
        <taxon>Chytriomycetaceae</taxon>
        <taxon>Chytriomyces</taxon>
    </lineage>
</organism>
<keyword evidence="14" id="KW-1185">Reference proteome</keyword>
<dbReference type="Pfam" id="PF17391">
    <property type="entry name" value="Urocanase_N"/>
    <property type="match status" value="1"/>
</dbReference>
<keyword evidence="6" id="KW-0520">NAD</keyword>
<dbReference type="PROSITE" id="PS01233">
    <property type="entry name" value="UROCANASE"/>
    <property type="match status" value="1"/>
</dbReference>
<evidence type="ECO:0000259" key="11">
    <source>
        <dbReference type="Pfam" id="PF17391"/>
    </source>
</evidence>
<evidence type="ECO:0000256" key="4">
    <source>
        <dbReference type="ARBA" id="ARBA00011992"/>
    </source>
</evidence>
<proteinExistence type="inferred from homology"/>
<dbReference type="InterPro" id="IPR035400">
    <property type="entry name" value="Urocanase_N"/>
</dbReference>
<dbReference type="InterPro" id="IPR023637">
    <property type="entry name" value="Urocanase-like"/>
</dbReference>
<dbReference type="SUPFAM" id="SSF111326">
    <property type="entry name" value="Urocanase"/>
    <property type="match status" value="1"/>
</dbReference>
<sequence length="675" mass="74265">MISELALGITDKYYALSTAEALAIDPSVPHAPKRTPALTDAERKQAVRNALRYFPAERHALLAKEFALELATFGHIYMYRFRPTSYEMKAYPITSYPAKCVQAAGIMLQIQNNLDKSVAQFPHELITYGGNGSVFNNWAQYHLTMKYLSQMSDEQTLVMYSGHPHGLFPSNKDAPRAIVTNGMVIPNYSSRADYDKMYALGNSQYGQMTAGSYCYIGPQGIVHGTTITVMNAVRKYLETDEMAGKVFVTAGLGGMSGAQPKAGVIAGVICVVAEVDESALNKRFNQGWLLEKESNLDKVVARIKEAKKAKIATSIGYHGNIVDLWERLAEEPEHLIDLGSDQTSLHNPFGGGYYPASMSFEDAKSLMESDPAAFKIAVQKTLIRHITAVDKLTARGMRFWDYGNAFLLEAGRAGAQVFAEPGVFKYPSYVQDIMGDIFSLGFGPFRWICTSGEHEDLLKTDIIAKRVIEDLMAENSVSTDPFDLKSQQQYQDNHLWISKCDDHKLVVGSEARILYCNAEGRSRIAVQLNEAIGRGDIKGPIMLSRDHHDVSGTDSPWRETSNITDGSQFCADMAVHNAIGDSFRGATSVSLHNGGGTGWGEAMNGGFLLLLDGSADAGRRAKSMLHWDVNNGVARRSWSGNAYAKHQIQHAQKIEPKLTVTLPQAVSEDLLADLF</sequence>
<evidence type="ECO:0000256" key="9">
    <source>
        <dbReference type="ARBA" id="ARBA00047623"/>
    </source>
</evidence>
<dbReference type="PANTHER" id="PTHR12216">
    <property type="entry name" value="UROCANATE HYDRATASE"/>
    <property type="match status" value="1"/>
</dbReference>
<evidence type="ECO:0000259" key="12">
    <source>
        <dbReference type="Pfam" id="PF17392"/>
    </source>
</evidence>
<dbReference type="PANTHER" id="PTHR12216:SF3">
    <property type="entry name" value="UROCANATE HYDRATASE"/>
    <property type="match status" value="1"/>
</dbReference>
<comment type="similarity">
    <text evidence="3">Belongs to the urocanase family.</text>
</comment>
<dbReference type="HAMAP" id="MF_00577">
    <property type="entry name" value="HutU"/>
    <property type="match status" value="1"/>
</dbReference>
<comment type="pathway">
    <text evidence="2">Amino-acid degradation; L-histidine degradation into L-glutamate; N-formimidoyl-L-glutamate from L-histidine: step 2/3.</text>
</comment>
<dbReference type="Pfam" id="PF01175">
    <property type="entry name" value="Urocanase"/>
    <property type="match status" value="1"/>
</dbReference>
<comment type="caution">
    <text evidence="13">The sequence shown here is derived from an EMBL/GenBank/DDBJ whole genome shotgun (WGS) entry which is preliminary data.</text>
</comment>
<comment type="catalytic activity">
    <reaction evidence="9">
        <text>4-imidazolone-5-propanoate = trans-urocanate + H2O</text>
        <dbReference type="Rhea" id="RHEA:13101"/>
        <dbReference type="ChEBI" id="CHEBI:15377"/>
        <dbReference type="ChEBI" id="CHEBI:17771"/>
        <dbReference type="ChEBI" id="CHEBI:77893"/>
        <dbReference type="EC" id="4.2.1.49"/>
    </reaction>
</comment>
<reference evidence="13 14" key="1">
    <citation type="journal article" date="2019" name="Sci. Rep.">
        <title>Comparative genomics of chytrid fungi reveal insights into the obligate biotrophic and pathogenic lifestyle of Synchytrium endobioticum.</title>
        <authorList>
            <person name="van de Vossenberg B.T.L.H."/>
            <person name="Warris S."/>
            <person name="Nguyen H.D.T."/>
            <person name="van Gent-Pelzer M.P.E."/>
            <person name="Joly D.L."/>
            <person name="van de Geest H.C."/>
            <person name="Bonants P.J.M."/>
            <person name="Smith D.S."/>
            <person name="Levesque C.A."/>
            <person name="van der Lee T.A.J."/>
        </authorList>
    </citation>
    <scope>NUCLEOTIDE SEQUENCE [LARGE SCALE GENOMIC DNA]</scope>
    <source>
        <strain evidence="13 14">CBS 675.73</strain>
    </source>
</reference>
<dbReference type="Gene3D" id="3.40.50.10730">
    <property type="entry name" value="Urocanase like domains"/>
    <property type="match status" value="1"/>
</dbReference>
<evidence type="ECO:0000256" key="1">
    <source>
        <dbReference type="ARBA" id="ARBA00001911"/>
    </source>
</evidence>
<evidence type="ECO:0000256" key="5">
    <source>
        <dbReference type="ARBA" id="ARBA00022808"/>
    </source>
</evidence>
<accession>A0A507EY40</accession>
<dbReference type="PIRSF" id="PIRSF001423">
    <property type="entry name" value="Urocanate_hydrat"/>
    <property type="match status" value="1"/>
</dbReference>
<evidence type="ECO:0000313" key="13">
    <source>
        <dbReference type="EMBL" id="TPX68959.1"/>
    </source>
</evidence>
<evidence type="ECO:0000256" key="8">
    <source>
        <dbReference type="ARBA" id="ARBA00031640"/>
    </source>
</evidence>
<evidence type="ECO:0000313" key="14">
    <source>
        <dbReference type="Proteomes" id="UP000320333"/>
    </source>
</evidence>
<keyword evidence="5" id="KW-0369">Histidine metabolism</keyword>
<evidence type="ECO:0000256" key="7">
    <source>
        <dbReference type="ARBA" id="ARBA00023239"/>
    </source>
</evidence>
<protein>
    <recommendedName>
        <fullName evidence="4">urocanate hydratase</fullName>
        <ecNumber evidence="4">4.2.1.49</ecNumber>
    </recommendedName>
    <alternativeName>
        <fullName evidence="8">Imidazolonepropionate hydrolase</fullName>
    </alternativeName>
</protein>
<comment type="cofactor">
    <cofactor evidence="1">
        <name>NAD(+)</name>
        <dbReference type="ChEBI" id="CHEBI:57540"/>
    </cofactor>
</comment>
<evidence type="ECO:0000256" key="2">
    <source>
        <dbReference type="ARBA" id="ARBA00004794"/>
    </source>
</evidence>
<feature type="domain" description="Urocanase C-terminal" evidence="12">
    <location>
        <begin position="436"/>
        <end position="649"/>
    </location>
</feature>
<evidence type="ECO:0000256" key="3">
    <source>
        <dbReference type="ARBA" id="ARBA00007578"/>
    </source>
</evidence>
<dbReference type="InterPro" id="IPR023636">
    <property type="entry name" value="Urocanase_CS"/>
</dbReference>
<dbReference type="FunFam" id="3.40.1770.10:FF:000002">
    <property type="entry name" value="Urocanate hydratase 1"/>
    <property type="match status" value="1"/>
</dbReference>
<dbReference type="GO" id="GO:0016153">
    <property type="term" value="F:urocanate hydratase activity"/>
    <property type="evidence" value="ECO:0007669"/>
    <property type="project" value="UniProtKB-EC"/>
</dbReference>
<dbReference type="Pfam" id="PF17392">
    <property type="entry name" value="Urocanase_C"/>
    <property type="match status" value="1"/>
</dbReference>
<evidence type="ECO:0000259" key="10">
    <source>
        <dbReference type="Pfam" id="PF01175"/>
    </source>
</evidence>
<dbReference type="EMBL" id="QEAP01000333">
    <property type="protein sequence ID" value="TPX68959.1"/>
    <property type="molecule type" value="Genomic_DNA"/>
</dbReference>
<dbReference type="InterPro" id="IPR038364">
    <property type="entry name" value="Urocanase_central_sf"/>
</dbReference>
<dbReference type="UniPathway" id="UPA00379">
    <property type="reaction ID" value="UER00550"/>
</dbReference>